<name>A0A678VHI6_9CAUD</name>
<accession>A0A678VHI6</accession>
<evidence type="ECO:0000313" key="1">
    <source>
        <dbReference type="EMBL" id="AXY83672.1"/>
    </source>
</evidence>
<protein>
    <submittedName>
        <fullName evidence="1">Transcriptional regulator</fullName>
    </submittedName>
</protein>
<reference evidence="2" key="1">
    <citation type="journal article" date="2020" name="Viruses">
        <title>Lactococcus Ceduovirus Phages Isolated from Industrial Dairy Plants-from Physiological to Genomic Analyses.</title>
        <authorList>
            <person name="Chmielewska-Jeznach M."/>
            <person name="Bardowski J.K."/>
            <person name="Szczepankowska A.K."/>
        </authorList>
    </citation>
    <scope>NUCLEOTIDE SEQUENCE [LARGE SCALE GENOMIC DNA]</scope>
</reference>
<sequence length="56" mass="6892">MAFNRQTFMWFHTKEQLANHFNITVAYLDLWLNKDKPLNGWFVKEVNYDSELERLQ</sequence>
<dbReference type="EMBL" id="MH779522">
    <property type="protein sequence ID" value="AXY83672.1"/>
    <property type="molecule type" value="Genomic_DNA"/>
</dbReference>
<proteinExistence type="predicted"/>
<reference evidence="1 2" key="2">
    <citation type="journal article" date="2020" name="Viruses">
        <title>LactococcusCeduovirus Phages Isolated from Industrial Dairy Plants-from Physiological to Genomic Analyses.</title>
        <authorList>
            <person name="Chmielewska-Jeznach M."/>
            <person name="Bardowski J.K."/>
            <person name="Szczepankowska A.K."/>
        </authorList>
    </citation>
    <scope>NUCLEOTIDE SEQUENCE [LARGE SCALE GENOMIC DNA]</scope>
</reference>
<dbReference type="Proteomes" id="UP000500931">
    <property type="component" value="Segment"/>
</dbReference>
<keyword evidence="2" id="KW-1185">Reference proteome</keyword>
<evidence type="ECO:0000313" key="2">
    <source>
        <dbReference type="Proteomes" id="UP000500931"/>
    </source>
</evidence>
<gene>
    <name evidence="1" type="ORF">bIBBA3_gp26</name>
</gene>
<organism evidence="1 2">
    <name type="scientific">Lactococcus phage vB_Llc_bIBBA3</name>
    <dbReference type="NCBI Taxonomy" id="2305484"/>
    <lineage>
        <taxon>Viruses</taxon>
        <taxon>Duplodnaviria</taxon>
        <taxon>Heunggongvirae</taxon>
        <taxon>Uroviricota</taxon>
        <taxon>Caudoviricetes</taxon>
        <taxon>Ceduovirus</taxon>
        <taxon>Ceduovirus bIBBA3</taxon>
    </lineage>
</organism>